<dbReference type="SMART" id="SM00448">
    <property type="entry name" value="REC"/>
    <property type="match status" value="1"/>
</dbReference>
<sequence length="128" mass="14293">METNGKTVLVVEDDLFLRDILCQKLLKSGYAVEGAIDSEAAFKILEDKKIDLIILDLLLPGMSGQEILKKIKANSRWQGIPVIIASNLDSAEEKQNCMHLGAAEYMIKAQHTPDEIVERAREILAEEK</sequence>
<protein>
    <recommendedName>
        <fullName evidence="3">Response regulatory domain-containing protein</fullName>
    </recommendedName>
</protein>
<dbReference type="EMBL" id="MHNL01000007">
    <property type="protein sequence ID" value="OGZ45194.1"/>
    <property type="molecule type" value="Genomic_DNA"/>
</dbReference>
<dbReference type="Pfam" id="PF00072">
    <property type="entry name" value="Response_reg"/>
    <property type="match status" value="1"/>
</dbReference>
<organism evidence="4 5">
    <name type="scientific">Candidatus Ryanbacteria bacterium RIFCSPHIGHO2_01_FULL_48_27</name>
    <dbReference type="NCBI Taxonomy" id="1802115"/>
    <lineage>
        <taxon>Bacteria</taxon>
        <taxon>Candidatus Ryaniibacteriota</taxon>
    </lineage>
</organism>
<accession>A0A1G2G4P4</accession>
<dbReference type="Proteomes" id="UP000177785">
    <property type="component" value="Unassembled WGS sequence"/>
</dbReference>
<dbReference type="AlphaFoldDB" id="A0A1G2G4P4"/>
<dbReference type="PANTHER" id="PTHR44591:SF3">
    <property type="entry name" value="RESPONSE REGULATORY DOMAIN-CONTAINING PROTEIN"/>
    <property type="match status" value="1"/>
</dbReference>
<evidence type="ECO:0000313" key="5">
    <source>
        <dbReference type="Proteomes" id="UP000177785"/>
    </source>
</evidence>
<feature type="modified residue" description="4-aspartylphosphate" evidence="2">
    <location>
        <position position="56"/>
    </location>
</feature>
<dbReference type="PROSITE" id="PS50110">
    <property type="entry name" value="RESPONSE_REGULATORY"/>
    <property type="match status" value="1"/>
</dbReference>
<evidence type="ECO:0000313" key="4">
    <source>
        <dbReference type="EMBL" id="OGZ45194.1"/>
    </source>
</evidence>
<gene>
    <name evidence="4" type="ORF">A2756_01025</name>
</gene>
<proteinExistence type="predicted"/>
<dbReference type="GO" id="GO:0000160">
    <property type="term" value="P:phosphorelay signal transduction system"/>
    <property type="evidence" value="ECO:0007669"/>
    <property type="project" value="InterPro"/>
</dbReference>
<dbReference type="InterPro" id="IPR011006">
    <property type="entry name" value="CheY-like_superfamily"/>
</dbReference>
<feature type="domain" description="Response regulatory" evidence="3">
    <location>
        <begin position="7"/>
        <end position="123"/>
    </location>
</feature>
<evidence type="ECO:0000259" key="3">
    <source>
        <dbReference type="PROSITE" id="PS50110"/>
    </source>
</evidence>
<dbReference type="Gene3D" id="3.40.50.2300">
    <property type="match status" value="1"/>
</dbReference>
<keyword evidence="1 2" id="KW-0597">Phosphoprotein</keyword>
<comment type="caution">
    <text evidence="4">The sequence shown here is derived from an EMBL/GenBank/DDBJ whole genome shotgun (WGS) entry which is preliminary data.</text>
</comment>
<dbReference type="SUPFAM" id="SSF52172">
    <property type="entry name" value="CheY-like"/>
    <property type="match status" value="1"/>
</dbReference>
<name>A0A1G2G4P4_9BACT</name>
<dbReference type="STRING" id="1802115.A2756_01025"/>
<dbReference type="InterPro" id="IPR050595">
    <property type="entry name" value="Bact_response_regulator"/>
</dbReference>
<dbReference type="PANTHER" id="PTHR44591">
    <property type="entry name" value="STRESS RESPONSE REGULATOR PROTEIN 1"/>
    <property type="match status" value="1"/>
</dbReference>
<evidence type="ECO:0000256" key="1">
    <source>
        <dbReference type="ARBA" id="ARBA00022553"/>
    </source>
</evidence>
<dbReference type="InterPro" id="IPR001789">
    <property type="entry name" value="Sig_transdc_resp-reg_receiver"/>
</dbReference>
<evidence type="ECO:0000256" key="2">
    <source>
        <dbReference type="PROSITE-ProRule" id="PRU00169"/>
    </source>
</evidence>
<reference evidence="4 5" key="1">
    <citation type="journal article" date="2016" name="Nat. Commun.">
        <title>Thousands of microbial genomes shed light on interconnected biogeochemical processes in an aquifer system.</title>
        <authorList>
            <person name="Anantharaman K."/>
            <person name="Brown C.T."/>
            <person name="Hug L.A."/>
            <person name="Sharon I."/>
            <person name="Castelle C.J."/>
            <person name="Probst A.J."/>
            <person name="Thomas B.C."/>
            <person name="Singh A."/>
            <person name="Wilkins M.J."/>
            <person name="Karaoz U."/>
            <person name="Brodie E.L."/>
            <person name="Williams K.H."/>
            <person name="Hubbard S.S."/>
            <person name="Banfield J.F."/>
        </authorList>
    </citation>
    <scope>NUCLEOTIDE SEQUENCE [LARGE SCALE GENOMIC DNA]</scope>
</reference>